<organism evidence="1 2">
    <name type="scientific">Diaporthe ampelina</name>
    <dbReference type="NCBI Taxonomy" id="1214573"/>
    <lineage>
        <taxon>Eukaryota</taxon>
        <taxon>Fungi</taxon>
        <taxon>Dikarya</taxon>
        <taxon>Ascomycota</taxon>
        <taxon>Pezizomycotina</taxon>
        <taxon>Sordariomycetes</taxon>
        <taxon>Sordariomycetidae</taxon>
        <taxon>Diaporthales</taxon>
        <taxon>Diaporthaceae</taxon>
        <taxon>Diaporthe</taxon>
    </lineage>
</organism>
<name>A0A0G2FC64_9PEZI</name>
<protein>
    <submittedName>
        <fullName evidence="1">Uncharacterized protein</fullName>
    </submittedName>
</protein>
<dbReference type="OrthoDB" id="5231180at2759"/>
<proteinExistence type="predicted"/>
<dbReference type="AlphaFoldDB" id="A0A0G2FC64"/>
<dbReference type="Proteomes" id="UP000034680">
    <property type="component" value="Unassembled WGS sequence"/>
</dbReference>
<keyword evidence="2" id="KW-1185">Reference proteome</keyword>
<comment type="caution">
    <text evidence="1">The sequence shown here is derived from an EMBL/GenBank/DDBJ whole genome shotgun (WGS) entry which is preliminary data.</text>
</comment>
<evidence type="ECO:0000313" key="2">
    <source>
        <dbReference type="Proteomes" id="UP000034680"/>
    </source>
</evidence>
<reference evidence="1 2" key="2">
    <citation type="submission" date="2015-05" db="EMBL/GenBank/DDBJ databases">
        <authorList>
            <person name="Morales-Cruz A."/>
            <person name="Amrine K.C."/>
            <person name="Cantu D."/>
        </authorList>
    </citation>
    <scope>NUCLEOTIDE SEQUENCE [LARGE SCALE GENOMIC DNA]</scope>
    <source>
        <strain evidence="1">DA912</strain>
    </source>
</reference>
<reference evidence="1 2" key="1">
    <citation type="submission" date="2015-05" db="EMBL/GenBank/DDBJ databases">
        <title>Distinctive expansion of gene families associated with plant cell wall degradation and secondary metabolism in the genomes of grapevine trunk pathogens.</title>
        <authorList>
            <person name="Lawrence D.P."/>
            <person name="Travadon R."/>
            <person name="Rolshausen P.E."/>
            <person name="Baumgartner K."/>
        </authorList>
    </citation>
    <scope>NUCLEOTIDE SEQUENCE [LARGE SCALE GENOMIC DNA]</scope>
    <source>
        <strain evidence="1">DA912</strain>
    </source>
</reference>
<accession>A0A0G2FC64</accession>
<evidence type="ECO:0000313" key="1">
    <source>
        <dbReference type="EMBL" id="KKY32227.1"/>
    </source>
</evidence>
<gene>
    <name evidence="1" type="ORF">UCDDA912_g07842</name>
</gene>
<sequence>MSELRNTTLGELRAIAYALCENDNIKTQFVTSLRIFCSSMIRRDVLDAANHIDLIQRANSTDLCAIELALCKDEEIENRVDNYLQVLRHSKPAEVTTEAADPSNPLEKATGKELHNIMLAICEGEDAKKRVNTHLRVLRRSNIDGAAHAEADPVALINSATEMELRAIGLAMVDGDEDTKKRLLESLRVLSIFGKLQGTEARNSTFQCLMCKASYHEQKNTPGSCRYHPGRFEKQMHEELPIQVSRWSCCGRGAYDIECKIQKHCNN</sequence>
<dbReference type="EMBL" id="LCUC01000333">
    <property type="protein sequence ID" value="KKY32227.1"/>
    <property type="molecule type" value="Genomic_DNA"/>
</dbReference>